<dbReference type="GO" id="GO:0005222">
    <property type="term" value="F:intracellularly cAMP-activated cation channel activity"/>
    <property type="evidence" value="ECO:0007669"/>
    <property type="project" value="TreeGrafter"/>
</dbReference>
<dbReference type="FunFam" id="2.60.120.10:FF:000002">
    <property type="entry name" value="Cyclic nucleotide gated channel alpha 1a"/>
    <property type="match status" value="1"/>
</dbReference>
<keyword evidence="8" id="KW-0407">Ion channel</keyword>
<comment type="subcellular location">
    <subcellularLocation>
        <location evidence="1">Membrane</location>
        <topology evidence="1">Multi-pass membrane protein</topology>
    </subcellularLocation>
</comment>
<dbReference type="InterPro" id="IPR032406">
    <property type="entry name" value="CLZ_dom"/>
</dbReference>
<dbReference type="SUPFAM" id="SSF81324">
    <property type="entry name" value="Voltage-gated potassium channels"/>
    <property type="match status" value="1"/>
</dbReference>
<dbReference type="PANTHER" id="PTHR45638">
    <property type="entry name" value="CYCLIC NUCLEOTIDE-GATED CATION CHANNEL SUBUNIT A"/>
    <property type="match status" value="1"/>
</dbReference>
<feature type="transmembrane region" description="Helical" evidence="10">
    <location>
        <begin position="218"/>
        <end position="242"/>
    </location>
</feature>
<dbReference type="PRINTS" id="PR01463">
    <property type="entry name" value="EAGCHANLFMLY"/>
</dbReference>
<dbReference type="InterPro" id="IPR000595">
    <property type="entry name" value="cNMP-bd_dom"/>
</dbReference>
<feature type="region of interest" description="Disordered" evidence="9">
    <location>
        <begin position="33"/>
        <end position="53"/>
    </location>
</feature>
<keyword evidence="4 10" id="KW-1133">Transmembrane helix</keyword>
<dbReference type="PANTHER" id="PTHR45638:SF11">
    <property type="entry name" value="CYCLIC NUCLEOTIDE-GATED CATION CHANNEL SUBUNIT A"/>
    <property type="match status" value="1"/>
</dbReference>
<evidence type="ECO:0000256" key="4">
    <source>
        <dbReference type="ARBA" id="ARBA00022989"/>
    </source>
</evidence>
<feature type="transmembrane region" description="Helical" evidence="10">
    <location>
        <begin position="303"/>
        <end position="323"/>
    </location>
</feature>
<feature type="transmembrane region" description="Helical" evidence="10">
    <location>
        <begin position="169"/>
        <end position="191"/>
    </location>
</feature>
<evidence type="ECO:0000256" key="9">
    <source>
        <dbReference type="SAM" id="MobiDB-lite"/>
    </source>
</evidence>
<keyword evidence="3 10" id="KW-0812">Transmembrane</keyword>
<dbReference type="Gene3D" id="2.60.120.10">
    <property type="entry name" value="Jelly Rolls"/>
    <property type="match status" value="1"/>
</dbReference>
<dbReference type="OrthoDB" id="421226at2759"/>
<keyword evidence="6 10" id="KW-0472">Membrane</keyword>
<dbReference type="GO" id="GO:0017071">
    <property type="term" value="C:intracellular cyclic nucleotide activated cation channel complex"/>
    <property type="evidence" value="ECO:0007669"/>
    <property type="project" value="TreeGrafter"/>
</dbReference>
<dbReference type="SMART" id="SM00100">
    <property type="entry name" value="cNMP"/>
    <property type="match status" value="1"/>
</dbReference>
<accession>A0A1D1V6Z6</accession>
<evidence type="ECO:0000256" key="6">
    <source>
        <dbReference type="ARBA" id="ARBA00023136"/>
    </source>
</evidence>
<dbReference type="GO" id="GO:0005223">
    <property type="term" value="F:intracellularly cGMP-activated cation channel activity"/>
    <property type="evidence" value="ECO:0007669"/>
    <property type="project" value="TreeGrafter"/>
</dbReference>
<dbReference type="InterPro" id="IPR005821">
    <property type="entry name" value="Ion_trans_dom"/>
</dbReference>
<protein>
    <recommendedName>
        <fullName evidence="11">Cyclic nucleotide-binding domain-containing protein</fullName>
    </recommendedName>
</protein>
<evidence type="ECO:0000256" key="7">
    <source>
        <dbReference type="ARBA" id="ARBA00023286"/>
    </source>
</evidence>
<dbReference type="PROSITE" id="PS50042">
    <property type="entry name" value="CNMP_BINDING_3"/>
    <property type="match status" value="1"/>
</dbReference>
<dbReference type="PROSITE" id="PS00889">
    <property type="entry name" value="CNMP_BINDING_2"/>
    <property type="match status" value="1"/>
</dbReference>
<evidence type="ECO:0000256" key="5">
    <source>
        <dbReference type="ARBA" id="ARBA00023065"/>
    </source>
</evidence>
<dbReference type="SUPFAM" id="SSF51206">
    <property type="entry name" value="cAMP-binding domain-like"/>
    <property type="match status" value="1"/>
</dbReference>
<name>A0A1D1V6Z6_RAMVA</name>
<comment type="caution">
    <text evidence="12">The sequence shown here is derived from an EMBL/GenBank/DDBJ whole genome shotgun (WGS) entry which is preliminary data.</text>
</comment>
<dbReference type="Pfam" id="PF00027">
    <property type="entry name" value="cNMP_binding"/>
    <property type="match status" value="1"/>
</dbReference>
<evidence type="ECO:0000313" key="13">
    <source>
        <dbReference type="Proteomes" id="UP000186922"/>
    </source>
</evidence>
<gene>
    <name evidence="12" type="primary">RvY_08736</name>
    <name evidence="12" type="synonym">RvY_08736.1</name>
    <name evidence="12" type="ORF">RvY_08736-1</name>
</gene>
<dbReference type="FunFam" id="1.10.287.630:FF:000001">
    <property type="entry name" value="Cyclic nucleotide-gated channel alpha 3"/>
    <property type="match status" value="1"/>
</dbReference>
<keyword evidence="13" id="KW-1185">Reference proteome</keyword>
<keyword evidence="5" id="KW-0406">Ion transport</keyword>
<feature type="compositionally biased region" description="Basic and acidic residues" evidence="9">
    <location>
        <begin position="608"/>
        <end position="618"/>
    </location>
</feature>
<dbReference type="InterPro" id="IPR014710">
    <property type="entry name" value="RmlC-like_jellyroll"/>
</dbReference>
<evidence type="ECO:0000256" key="10">
    <source>
        <dbReference type="SAM" id="Phobius"/>
    </source>
</evidence>
<feature type="transmembrane region" description="Helical" evidence="10">
    <location>
        <begin position="82"/>
        <end position="102"/>
    </location>
</feature>
<keyword evidence="7" id="KW-1071">Ligand-gated ion channel</keyword>
<dbReference type="Pfam" id="PF16526">
    <property type="entry name" value="CLZ"/>
    <property type="match status" value="1"/>
</dbReference>
<dbReference type="GO" id="GO:0030553">
    <property type="term" value="F:cGMP binding"/>
    <property type="evidence" value="ECO:0007669"/>
    <property type="project" value="TreeGrafter"/>
</dbReference>
<dbReference type="Gene3D" id="1.10.287.630">
    <property type="entry name" value="Helix hairpin bin"/>
    <property type="match status" value="1"/>
</dbReference>
<evidence type="ECO:0000256" key="2">
    <source>
        <dbReference type="ARBA" id="ARBA00022448"/>
    </source>
</evidence>
<dbReference type="Gene3D" id="1.10.287.70">
    <property type="match status" value="1"/>
</dbReference>
<feature type="domain" description="Cyclic nucleotide-binding" evidence="11">
    <location>
        <begin position="409"/>
        <end position="527"/>
    </location>
</feature>
<reference evidence="12 13" key="1">
    <citation type="journal article" date="2016" name="Nat. Commun.">
        <title>Extremotolerant tardigrade genome and improved radiotolerance of human cultured cells by tardigrade-unique protein.</title>
        <authorList>
            <person name="Hashimoto T."/>
            <person name="Horikawa D.D."/>
            <person name="Saito Y."/>
            <person name="Kuwahara H."/>
            <person name="Kozuka-Hata H."/>
            <person name="Shin-I T."/>
            <person name="Minakuchi Y."/>
            <person name="Ohishi K."/>
            <person name="Motoyama A."/>
            <person name="Aizu T."/>
            <person name="Enomoto A."/>
            <person name="Kondo K."/>
            <person name="Tanaka S."/>
            <person name="Hara Y."/>
            <person name="Koshikawa S."/>
            <person name="Sagara H."/>
            <person name="Miura T."/>
            <person name="Yokobori S."/>
            <person name="Miyagawa K."/>
            <person name="Suzuki Y."/>
            <person name="Kubo T."/>
            <person name="Oyama M."/>
            <person name="Kohara Y."/>
            <person name="Fujiyama A."/>
            <person name="Arakawa K."/>
            <person name="Katayama T."/>
            <person name="Toyoda A."/>
            <person name="Kunieda T."/>
        </authorList>
    </citation>
    <scope>NUCLEOTIDE SEQUENCE [LARGE SCALE GENOMIC DNA]</scope>
    <source>
        <strain evidence="12 13">YOKOZUNA-1</strain>
    </source>
</reference>
<dbReference type="Pfam" id="PF00520">
    <property type="entry name" value="Ion_trans"/>
    <property type="match status" value="1"/>
</dbReference>
<dbReference type="CDD" id="cd00038">
    <property type="entry name" value="CAP_ED"/>
    <property type="match status" value="1"/>
</dbReference>
<dbReference type="InterPro" id="IPR003938">
    <property type="entry name" value="K_chnl_volt-dep_EAG/ELK/ERG"/>
</dbReference>
<feature type="transmembrane region" description="Helical" evidence="10">
    <location>
        <begin position="279"/>
        <end position="296"/>
    </location>
</feature>
<feature type="region of interest" description="Disordered" evidence="9">
    <location>
        <begin position="604"/>
        <end position="625"/>
    </location>
</feature>
<dbReference type="Proteomes" id="UP000186922">
    <property type="component" value="Unassembled WGS sequence"/>
</dbReference>
<organism evidence="12 13">
    <name type="scientific">Ramazzottius varieornatus</name>
    <name type="common">Water bear</name>
    <name type="synonym">Tardigrade</name>
    <dbReference type="NCBI Taxonomy" id="947166"/>
    <lineage>
        <taxon>Eukaryota</taxon>
        <taxon>Metazoa</taxon>
        <taxon>Ecdysozoa</taxon>
        <taxon>Tardigrada</taxon>
        <taxon>Eutardigrada</taxon>
        <taxon>Parachela</taxon>
        <taxon>Hypsibioidea</taxon>
        <taxon>Ramazzottiidae</taxon>
        <taxon>Ramazzottius</taxon>
    </lineage>
</organism>
<sequence length="625" mass="72035">MAGQPSKVLLRRHLMNGDMEEHRLPTRIMAEKSSMGRPGSAVPNGQASTKPAEPALDLRNPMRLGCIKFKASWVVDPESIGYYRWLFIIFWAILYNVLMIPARTVFRELSEPDYMTAFIVCDYVADFIYFLDIFVEMYCGYLGEERVLVREPRKLMKHWWHTKKGKLDVFALIPTDFAFLATGFAVPYPFIRINRILKYGRITQFARRTEGKVRAADIFRLCVLLLQWIILMHFFACLYYFISEEVGLNSDGWVYPGEASWRKANPGETNDDDSLFRKYTWSFFFSMHTLTMIGITKQPENEWQFLFMTANLVASVMLFSQILGNVSRTIINLNIHENEFRAKMDGVKRYMAMRNIGAELQQRIINYYEYQWTNGQTIDEREAVACLPDKLQAEIAMKVHLETLKHVRIFQGVEAGLLADLVLKLKLQVFSPGDYICRKGDIGKELYIVKRGCLEVVSDAGDFVFATIGEGSVFGEISILNIVGIKSGNRRTANVRSIGYSDLFCLSKEDLWDALREYPEGKNKMLELGKQLLIKDNLLDTEAADREAQRHTQFLDKLEHVESGVDELQTRLARLIAERASSNLKLQRRLDQLDKLEQLHRQQLAELQKSRNEPEKSSEPSARTA</sequence>
<evidence type="ECO:0000256" key="1">
    <source>
        <dbReference type="ARBA" id="ARBA00004141"/>
    </source>
</evidence>
<evidence type="ECO:0000259" key="11">
    <source>
        <dbReference type="PROSITE" id="PS50042"/>
    </source>
</evidence>
<dbReference type="STRING" id="947166.A0A1D1V6Z6"/>
<evidence type="ECO:0000313" key="12">
    <source>
        <dbReference type="EMBL" id="GAU97446.1"/>
    </source>
</evidence>
<proteinExistence type="predicted"/>
<dbReference type="GO" id="GO:0044877">
    <property type="term" value="F:protein-containing complex binding"/>
    <property type="evidence" value="ECO:0007669"/>
    <property type="project" value="TreeGrafter"/>
</dbReference>
<dbReference type="GO" id="GO:0005886">
    <property type="term" value="C:plasma membrane"/>
    <property type="evidence" value="ECO:0007669"/>
    <property type="project" value="TreeGrafter"/>
</dbReference>
<dbReference type="EMBL" id="BDGG01000004">
    <property type="protein sequence ID" value="GAU97446.1"/>
    <property type="molecule type" value="Genomic_DNA"/>
</dbReference>
<feature type="transmembrane region" description="Helical" evidence="10">
    <location>
        <begin position="114"/>
        <end position="135"/>
    </location>
</feature>
<dbReference type="InterPro" id="IPR050866">
    <property type="entry name" value="CNG_cation_channel"/>
</dbReference>
<evidence type="ECO:0000256" key="3">
    <source>
        <dbReference type="ARBA" id="ARBA00022692"/>
    </source>
</evidence>
<dbReference type="GO" id="GO:0005249">
    <property type="term" value="F:voltage-gated potassium channel activity"/>
    <property type="evidence" value="ECO:0007669"/>
    <property type="project" value="InterPro"/>
</dbReference>
<dbReference type="Gene3D" id="1.20.5.300">
    <property type="match status" value="1"/>
</dbReference>
<keyword evidence="2" id="KW-0813">Transport</keyword>
<evidence type="ECO:0000256" key="8">
    <source>
        <dbReference type="ARBA" id="ARBA00023303"/>
    </source>
</evidence>
<dbReference type="AlphaFoldDB" id="A0A1D1V6Z6"/>
<dbReference type="PROSITE" id="PS00888">
    <property type="entry name" value="CNMP_BINDING_1"/>
    <property type="match status" value="1"/>
</dbReference>
<dbReference type="InterPro" id="IPR018488">
    <property type="entry name" value="cNMP-bd_CS"/>
</dbReference>
<dbReference type="InterPro" id="IPR018490">
    <property type="entry name" value="cNMP-bd_dom_sf"/>
</dbReference>